<dbReference type="PANTHER" id="PTHR37291:SF1">
    <property type="entry name" value="TYPE IV METHYL-DIRECTED RESTRICTION ENZYME ECOKMCRB SUBUNIT"/>
    <property type="match status" value="1"/>
</dbReference>
<dbReference type="Pfam" id="PF07728">
    <property type="entry name" value="AAA_5"/>
    <property type="match status" value="1"/>
</dbReference>
<accession>A0A1G9F7P9</accession>
<keyword evidence="3" id="KW-1185">Reference proteome</keyword>
<sequence length="553" mass="63867">MASSHPLNQIFFGPPGTGKTYHTIDRAVAVVEGLSEQSFREQYPPEARERLRRQFERYKETGQIAFVTFHQSFGYEDFVEGLRPRRSEQGGLTYEVEDGIFKQLCTEATYALYVAQHRPARTITTRERRTNRDFNALYFDFMVDLKQRMQSHVTPPIFTTRSGSEVMLTGITGNNNLSVRHTRGNRTYVVSKGRLRRLYERFAHPDEIQNITTDILETIGGCNTSVYWAVFRALKEFEQPFDSYVLEKEALYEEELLSDPDYDTKRRTIADFDYASLTELDRRWADRYVLIIDEINRGNVAGIFGELITLIEPDKRGGNAEALSVELPYSKDRFTVPPNLYLIGTMNTADRSIEALDTALRRRFHFVEMPPQPALLAAERLLAERARQGLALAPLQDFLQNKTTPPQVAEPLARYGPKKTTLTTPQVDLKALLFTLNRRIERLLDRNHCLGHAYFMELAFAPDPWEALRQLFRDRLLPLLQEYFFATPNQLELVLGRHFSEGDASSESTDDFFAESRFTAPYAWDEQPPFRLKSPDAMSREAFQEAVISIYRR</sequence>
<name>A0A1G9F7P9_9BACT</name>
<organism evidence="2 3">
    <name type="scientific">Catalinimonas alkaloidigena</name>
    <dbReference type="NCBI Taxonomy" id="1075417"/>
    <lineage>
        <taxon>Bacteria</taxon>
        <taxon>Pseudomonadati</taxon>
        <taxon>Bacteroidota</taxon>
        <taxon>Cytophagia</taxon>
        <taxon>Cytophagales</taxon>
        <taxon>Catalimonadaceae</taxon>
        <taxon>Catalinimonas</taxon>
    </lineage>
</organism>
<dbReference type="Proteomes" id="UP000198510">
    <property type="component" value="Unassembled WGS sequence"/>
</dbReference>
<dbReference type="Gene3D" id="3.40.50.300">
    <property type="entry name" value="P-loop containing nucleotide triphosphate hydrolases"/>
    <property type="match status" value="1"/>
</dbReference>
<dbReference type="GO" id="GO:0016887">
    <property type="term" value="F:ATP hydrolysis activity"/>
    <property type="evidence" value="ECO:0007669"/>
    <property type="project" value="InterPro"/>
</dbReference>
<dbReference type="RefSeq" id="WP_089681683.1">
    <property type="nucleotide sequence ID" value="NZ_FNFO01000003.1"/>
</dbReference>
<dbReference type="InterPro" id="IPR027417">
    <property type="entry name" value="P-loop_NTPase"/>
</dbReference>
<reference evidence="2 3" key="1">
    <citation type="submission" date="2016-10" db="EMBL/GenBank/DDBJ databases">
        <authorList>
            <person name="de Groot N.N."/>
        </authorList>
    </citation>
    <scope>NUCLEOTIDE SEQUENCE [LARGE SCALE GENOMIC DNA]</scope>
    <source>
        <strain evidence="2 3">DSM 25186</strain>
    </source>
</reference>
<evidence type="ECO:0000313" key="3">
    <source>
        <dbReference type="Proteomes" id="UP000198510"/>
    </source>
</evidence>
<dbReference type="OrthoDB" id="9781481at2"/>
<dbReference type="SUPFAM" id="SSF52540">
    <property type="entry name" value="P-loop containing nucleoside triphosphate hydrolases"/>
    <property type="match status" value="1"/>
</dbReference>
<dbReference type="GO" id="GO:0005524">
    <property type="term" value="F:ATP binding"/>
    <property type="evidence" value="ECO:0007669"/>
    <property type="project" value="InterPro"/>
</dbReference>
<gene>
    <name evidence="2" type="ORF">SAMN05421823_103696</name>
</gene>
<dbReference type="PANTHER" id="PTHR37291">
    <property type="entry name" value="5-METHYLCYTOSINE-SPECIFIC RESTRICTION ENZYME B"/>
    <property type="match status" value="1"/>
</dbReference>
<evidence type="ECO:0000259" key="1">
    <source>
        <dbReference type="Pfam" id="PF07728"/>
    </source>
</evidence>
<dbReference type="STRING" id="1075417.SAMN05421823_103696"/>
<dbReference type="InterPro" id="IPR052934">
    <property type="entry name" value="Methyl-DNA_Rec/Restrict_Enz"/>
</dbReference>
<feature type="domain" description="ATPase dynein-related AAA" evidence="1">
    <location>
        <begin position="276"/>
        <end position="364"/>
    </location>
</feature>
<dbReference type="EMBL" id="FNFO01000003">
    <property type="protein sequence ID" value="SDK84378.1"/>
    <property type="molecule type" value="Genomic_DNA"/>
</dbReference>
<dbReference type="AlphaFoldDB" id="A0A1G9F7P9"/>
<protein>
    <submittedName>
        <fullName evidence="2">5-methylcytosine-specific restriction enzyme B</fullName>
    </submittedName>
</protein>
<dbReference type="InterPro" id="IPR011704">
    <property type="entry name" value="ATPase_dyneun-rel_AAA"/>
</dbReference>
<evidence type="ECO:0000313" key="2">
    <source>
        <dbReference type="EMBL" id="SDK84378.1"/>
    </source>
</evidence>
<proteinExistence type="predicted"/>